<organism evidence="1 2">
    <name type="scientific">Acinetobacter phage Henu6</name>
    <dbReference type="NCBI Taxonomy" id="2500136"/>
    <lineage>
        <taxon>Viruses</taxon>
        <taxon>Duplodnaviria</taxon>
        <taxon>Heunggongvirae</taxon>
        <taxon>Uroviricota</taxon>
        <taxon>Caudoviricetes</taxon>
        <taxon>Pantevenvirales</taxon>
        <taxon>Straboviridae</taxon>
        <taxon>Twarogvirinae</taxon>
        <taxon>Zedzedvirus</taxon>
        <taxon>Zedzedvirus zz1</taxon>
    </lineage>
</organism>
<gene>
    <name evidence="1" type="ORF">Henu6_gp100</name>
</gene>
<name>A0A410T5S5_9CAUD</name>
<dbReference type="EMBL" id="MK240351">
    <property type="protein sequence ID" value="QAU04080.1"/>
    <property type="molecule type" value="Genomic_DNA"/>
</dbReference>
<sequence>MLKTFQPAHILLNMHYIKPFVVETLYVPEETVAVAIDKDGKIHAFASKGDAVFPNGDAWDTVGEWVEVADLQMEIPTWENMYFELEEFNSDNRCGGLFGIEL</sequence>
<reference evidence="1 2" key="1">
    <citation type="submission" date="2018-11" db="EMBL/GenBank/DDBJ databases">
        <authorList>
            <person name="Teng T."/>
        </authorList>
    </citation>
    <scope>NUCLEOTIDE SEQUENCE [LARGE SCALE GENOMIC DNA]</scope>
</reference>
<evidence type="ECO:0000313" key="2">
    <source>
        <dbReference type="Proteomes" id="UP000289169"/>
    </source>
</evidence>
<proteinExistence type="predicted"/>
<dbReference type="Proteomes" id="UP000289169">
    <property type="component" value="Segment"/>
</dbReference>
<evidence type="ECO:0000313" key="1">
    <source>
        <dbReference type="EMBL" id="QAU04080.1"/>
    </source>
</evidence>
<accession>A0A410T5S5</accession>
<protein>
    <submittedName>
        <fullName evidence="1">Uncharacterized protein</fullName>
    </submittedName>
</protein>